<organism evidence="1 2">
    <name type="scientific">Candidatus Epulonipiscium fishelsonii</name>
    <dbReference type="NCBI Taxonomy" id="77094"/>
    <lineage>
        <taxon>Bacteria</taxon>
        <taxon>Bacillati</taxon>
        <taxon>Bacillota</taxon>
        <taxon>Clostridia</taxon>
        <taxon>Lachnospirales</taxon>
        <taxon>Lachnospiraceae</taxon>
        <taxon>Candidatus Epulonipiscium</taxon>
    </lineage>
</organism>
<evidence type="ECO:0000313" key="2">
    <source>
        <dbReference type="Proteomes" id="UP000188637"/>
    </source>
</evidence>
<evidence type="ECO:0000313" key="1">
    <source>
        <dbReference type="EMBL" id="ONI41407.1"/>
    </source>
</evidence>
<keyword evidence="2" id="KW-1185">Reference proteome</keyword>
<proteinExistence type="predicted"/>
<dbReference type="Proteomes" id="UP000188637">
    <property type="component" value="Unassembled WGS sequence"/>
</dbReference>
<sequence length="407" mass="45829">MDNRIEKYAKLIIEMGVNIQKGQDLLINSPIETAYFARTLTKFAYERGAKKVYVEYNDELLTKVNYDYAPDEAFLEYPQWIAKGMETLGKNNCAFIRISASNPELLKDVDSRKIAMANKTAKIALEAHRKQVTNGDIAWCIASVPTPEWSNKVFPQLSKEEAVKELWEKIYIANRINEDDPVKAWQKHIDELTKHKEYLNNKKIKSLHYVAPNTDLTIDLPKGHKWEGGGGYNLKGTYFIANMPTEEVFTMPHKYGVNGKVSSTKPLNYGGKLIDEFTLQLEKGKIVNFEAKLGYDDLKHLIETDKGSAYLGEVAIVPISSAVNKTDVLFFNTLFDENASCHLAIGTSYTENIEGGKNMSNEELEAAGANVSLNHVDFMIGSDKLNIIATTWSGETFDVLKNGEWAF</sequence>
<accession>A0ACC8XEC0</accession>
<reference evidence="1" key="1">
    <citation type="submission" date="2016-08" db="EMBL/GenBank/DDBJ databases">
        <authorList>
            <person name="Ngugi D.K."/>
            <person name="Miyake S."/>
            <person name="Stingl U."/>
        </authorList>
    </citation>
    <scope>NUCLEOTIDE SEQUENCE</scope>
    <source>
        <strain evidence="1">SCG-D08WGA-EpuloA1</strain>
    </source>
</reference>
<dbReference type="EMBL" id="LJHD01000220">
    <property type="protein sequence ID" value="ONI41407.1"/>
    <property type="molecule type" value="Genomic_DNA"/>
</dbReference>
<protein>
    <submittedName>
        <fullName evidence="1">Peptidase M29</fullName>
    </submittedName>
</protein>
<name>A0ACC8XEC0_9FIRM</name>
<comment type="caution">
    <text evidence="1">The sequence shown here is derived from an EMBL/GenBank/DDBJ whole genome shotgun (WGS) entry which is preliminary data.</text>
</comment>
<gene>
    <name evidence="1" type="ORF">AN640_08125</name>
</gene>